<feature type="transmembrane region" description="Helical" evidence="8">
    <location>
        <begin position="374"/>
        <end position="400"/>
    </location>
</feature>
<keyword evidence="4 8" id="KW-0812">Transmembrane</keyword>
<dbReference type="PROSITE" id="PS50283">
    <property type="entry name" value="NA_SOLUT_SYMP_3"/>
    <property type="match status" value="1"/>
</dbReference>
<evidence type="ECO:0000256" key="6">
    <source>
        <dbReference type="ARBA" id="ARBA00023136"/>
    </source>
</evidence>
<comment type="similarity">
    <text evidence="2 7">Belongs to the sodium:solute symporter (SSF) (TC 2.A.21) family.</text>
</comment>
<organism evidence="9 10">
    <name type="scientific">Fusibacter ferrireducens</name>
    <dbReference type="NCBI Taxonomy" id="2785058"/>
    <lineage>
        <taxon>Bacteria</taxon>
        <taxon>Bacillati</taxon>
        <taxon>Bacillota</taxon>
        <taxon>Clostridia</taxon>
        <taxon>Eubacteriales</taxon>
        <taxon>Eubacteriales Family XII. Incertae Sedis</taxon>
        <taxon>Fusibacter</taxon>
    </lineage>
</organism>
<dbReference type="RefSeq" id="WP_194700646.1">
    <property type="nucleotide sequence ID" value="NZ_JADKNH010000002.1"/>
</dbReference>
<dbReference type="Pfam" id="PF00474">
    <property type="entry name" value="SSF"/>
    <property type="match status" value="1"/>
</dbReference>
<feature type="transmembrane region" description="Helical" evidence="8">
    <location>
        <begin position="251"/>
        <end position="277"/>
    </location>
</feature>
<evidence type="ECO:0000256" key="3">
    <source>
        <dbReference type="ARBA" id="ARBA00022448"/>
    </source>
</evidence>
<feature type="transmembrane region" description="Helical" evidence="8">
    <location>
        <begin position="112"/>
        <end position="135"/>
    </location>
</feature>
<dbReference type="InterPro" id="IPR050277">
    <property type="entry name" value="Sodium:Solute_Symporter"/>
</dbReference>
<evidence type="ECO:0000256" key="5">
    <source>
        <dbReference type="ARBA" id="ARBA00022989"/>
    </source>
</evidence>
<keyword evidence="10" id="KW-1185">Reference proteome</keyword>
<evidence type="ECO:0000256" key="1">
    <source>
        <dbReference type="ARBA" id="ARBA00004141"/>
    </source>
</evidence>
<dbReference type="PANTHER" id="PTHR48086">
    <property type="entry name" value="SODIUM/PROLINE SYMPORTER-RELATED"/>
    <property type="match status" value="1"/>
</dbReference>
<proteinExistence type="inferred from homology"/>
<feature type="transmembrane region" description="Helical" evidence="8">
    <location>
        <begin position="147"/>
        <end position="168"/>
    </location>
</feature>
<keyword evidence="3" id="KW-0813">Transport</keyword>
<evidence type="ECO:0000256" key="8">
    <source>
        <dbReference type="SAM" id="Phobius"/>
    </source>
</evidence>
<evidence type="ECO:0000256" key="2">
    <source>
        <dbReference type="ARBA" id="ARBA00006434"/>
    </source>
</evidence>
<feature type="transmembrane region" description="Helical" evidence="8">
    <location>
        <begin position="174"/>
        <end position="194"/>
    </location>
</feature>
<feature type="transmembrane region" description="Helical" evidence="8">
    <location>
        <begin position="69"/>
        <end position="92"/>
    </location>
</feature>
<feature type="transmembrane region" description="Helical" evidence="8">
    <location>
        <begin position="37"/>
        <end position="57"/>
    </location>
</feature>
<comment type="caution">
    <text evidence="9">The sequence shown here is derived from an EMBL/GenBank/DDBJ whole genome shotgun (WGS) entry which is preliminary data.</text>
</comment>
<reference evidence="9 10" key="1">
    <citation type="submission" date="2020-11" db="EMBL/GenBank/DDBJ databases">
        <title>Fusibacter basophilias sp. nov.</title>
        <authorList>
            <person name="Qiu D."/>
        </authorList>
    </citation>
    <scope>NUCLEOTIDE SEQUENCE [LARGE SCALE GENOMIC DNA]</scope>
    <source>
        <strain evidence="9 10">Q10-2</strain>
    </source>
</reference>
<gene>
    <name evidence="9" type="ORF">ISU02_04770</name>
</gene>
<dbReference type="EMBL" id="JADKNH010000002">
    <property type="protein sequence ID" value="MBF4692415.1"/>
    <property type="molecule type" value="Genomic_DNA"/>
</dbReference>
<evidence type="ECO:0000313" key="9">
    <source>
        <dbReference type="EMBL" id="MBF4692415.1"/>
    </source>
</evidence>
<feature type="transmembrane region" description="Helical" evidence="8">
    <location>
        <begin position="350"/>
        <end position="368"/>
    </location>
</feature>
<keyword evidence="5 8" id="KW-1133">Transmembrane helix</keyword>
<dbReference type="InterPro" id="IPR038377">
    <property type="entry name" value="Na/Glc_symporter_sf"/>
</dbReference>
<dbReference type="InterPro" id="IPR001734">
    <property type="entry name" value="Na/solute_symporter"/>
</dbReference>
<evidence type="ECO:0000256" key="7">
    <source>
        <dbReference type="RuleBase" id="RU362091"/>
    </source>
</evidence>
<dbReference type="PANTHER" id="PTHR48086:SF7">
    <property type="entry name" value="SODIUM-SOLUTE SYMPORTER-RELATED"/>
    <property type="match status" value="1"/>
</dbReference>
<comment type="subcellular location">
    <subcellularLocation>
        <location evidence="1">Membrane</location>
        <topology evidence="1">Multi-pass membrane protein</topology>
    </subcellularLocation>
</comment>
<protein>
    <submittedName>
        <fullName evidence="9">Sodium:solute symporter family protein</fullName>
    </submittedName>
</protein>
<dbReference type="CDD" id="cd10322">
    <property type="entry name" value="SLC5sbd"/>
    <property type="match status" value="1"/>
</dbReference>
<keyword evidence="6 8" id="KW-0472">Membrane</keyword>
<accession>A0ABR9ZR46</accession>
<feature type="transmembrane region" description="Helical" evidence="8">
    <location>
        <begin position="431"/>
        <end position="450"/>
    </location>
</feature>
<evidence type="ECO:0000256" key="4">
    <source>
        <dbReference type="ARBA" id="ARBA00022692"/>
    </source>
</evidence>
<feature type="transmembrane region" description="Helical" evidence="8">
    <location>
        <begin position="407"/>
        <end position="425"/>
    </location>
</feature>
<dbReference type="Proteomes" id="UP000614200">
    <property type="component" value="Unassembled WGS sequence"/>
</dbReference>
<feature type="transmembrane region" description="Helical" evidence="8">
    <location>
        <begin position="302"/>
        <end position="329"/>
    </location>
</feature>
<dbReference type="Gene3D" id="1.20.1730.10">
    <property type="entry name" value="Sodium/glucose cotransporter"/>
    <property type="match status" value="1"/>
</dbReference>
<sequence length="456" mass="48856">MIIFSATITLLVTALLGYLSKFKIKSSNDFITAGSGVGTFAATGSLMGAIIGGASTVGTAQLAYTRGYAAIWFILGLCTASILLSFVYGKLIEEKKVETLPQILEMGFGKKASVVAGIALSFGMFIHINGQVLACNALFSTVFNMQGLLVTIMVVVLLIAYVIFGGFWGGAMVGTLKMFLLYGTSMIAGGYILFKLNGISGIRHTLTDAYWYNLFNGGGISDLGAYLSTVVGVLATQNYFQTVMASKNKKVAYASGVITAALVLPIGIVCTLVGMFMRVNQPDIVPANAFPLFVVTYLPKTLAGITLATILISSLATAAGLTLGISTIFTRDLYKKGFCKTASDGQQMRFMRIVILLIGVLTVMITTLSKDSMILNFGFMSMMFRAVPIFIPVMVALYFNDRINPKVGVFAIALSPLASLLWIVLGFPMQTAVYIGMLISIIIFIFYGKIKSTNND</sequence>
<name>A0ABR9ZR46_9FIRM</name>
<evidence type="ECO:0000313" key="10">
    <source>
        <dbReference type="Proteomes" id="UP000614200"/>
    </source>
</evidence>